<gene>
    <name evidence="1" type="primary">G4NAJ8</name>
</gene>
<accession>A0A5K1JTH0</accession>
<organism evidence="1">
    <name type="scientific">Ganoderma boninense</name>
    <dbReference type="NCBI Taxonomy" id="34458"/>
    <lineage>
        <taxon>Eukaryota</taxon>
        <taxon>Fungi</taxon>
        <taxon>Dikarya</taxon>
        <taxon>Basidiomycota</taxon>
        <taxon>Agaricomycotina</taxon>
        <taxon>Agaricomycetes</taxon>
        <taxon>Polyporales</taxon>
        <taxon>Polyporaceae</taxon>
        <taxon>Ganoderma</taxon>
    </lineage>
</organism>
<reference evidence="1" key="1">
    <citation type="submission" date="2019-10" db="EMBL/GenBank/DDBJ databases">
        <authorList>
            <person name="Nor Muhammad N."/>
        </authorList>
    </citation>
    <scope>NUCLEOTIDE SEQUENCE</scope>
</reference>
<name>A0A5K1JTH0_9APHY</name>
<evidence type="ECO:0000313" key="1">
    <source>
        <dbReference type="EMBL" id="VWO95250.1"/>
    </source>
</evidence>
<dbReference type="AlphaFoldDB" id="A0A5K1JTH0"/>
<protein>
    <submittedName>
        <fullName evidence="1">Tyrosine-protein phosphatase YVH1</fullName>
    </submittedName>
</protein>
<proteinExistence type="predicted"/>
<sequence length="158" mass="18071">MPVNTASAAIHITPVVVKTLFKHTKRKGIKLKEGDKTVCAVDDIYYDEWVFNLGPGPTSYLTSTNTHVPAPYWVAVVPIKVPLSSCNRAADILIEWFGPEELKRVVGGERWWQIRGLDWIDAEWITEKEFLKNARVPDDVEQTDDEKTIHQMESLDRH</sequence>
<dbReference type="EMBL" id="LR724641">
    <property type="protein sequence ID" value="VWO95250.1"/>
    <property type="molecule type" value="Genomic_DNA"/>
</dbReference>